<gene>
    <name evidence="1" type="ORF">CHUDEA7_3480</name>
</gene>
<dbReference type="VEuPathDB" id="CryptoDB:ChTU502y2012_407g1695"/>
<dbReference type="Proteomes" id="UP000199752">
    <property type="component" value="Chromosome 7"/>
</dbReference>
<accession>A0A0S4TIW2</accession>
<proteinExistence type="predicted"/>
<sequence>MSEIESGFLILDPQWWTDVNISDSARHTLFKLLYSCIFHTSHSLFIYYSVLPQSDEYSHEINKSFIKPSEVDCNSQRSSFVNLTYKHVNSIVKAYEIALDIIETLNKMPTFDIRFIPVKNDCLSHIYKTMGLSDQTLFWSNSYKFCEKHGNLVQCANIINNIFSCICRKNMYYINFNSENTDINSIICKKYTAHLVSHGFQTFEVSESLSIPLWKDKLNTVLENVNDNFFDSPINRTLFAGTFDRLHPGHKVNITVATWYAKELVIIGITDKLLNANKSDKDIIQDFSFRSANVHSFIFSLSPDISVAILRISSIVAGADIFEFDALIATPESYNNAAKINDLRVACGSPVVKLVKVPFVYKPLLNHSEGVKLTNGSSVKFCSTGLRYSLKQNLDNPLNLSILRKSITSLLNKMLPSELIFNDISAITNMIFSFIDDIIFEILYGWRALLGYEKGRAVFEKWFSQLILELEKEGKIADLNLVENNSFLSISKHLTLIIIYLISTLNLIKKKKVEISHSDLKKINLLFNKLLMDGDSKVKWGCEHSEFCIPYIFCHSDVENNIFFSKANSIKYSTFEYQFGDLIGDEVLNLALNYKGSSNNVNIYEDYYLKFEFVKRRLDEFFSSK</sequence>
<dbReference type="VEuPathDB" id="CryptoDB:CHUDEA7_3480"/>
<dbReference type="CDD" id="cd02164">
    <property type="entry name" value="PPAT_CoAS"/>
    <property type="match status" value="1"/>
</dbReference>
<dbReference type="Gene3D" id="3.40.50.620">
    <property type="entry name" value="HUPs"/>
    <property type="match status" value="1"/>
</dbReference>
<evidence type="ECO:0008006" key="2">
    <source>
        <dbReference type="Google" id="ProtNLM"/>
    </source>
</evidence>
<dbReference type="AlphaFoldDB" id="A0A0S4TIW2"/>
<dbReference type="EMBL" id="LN877953">
    <property type="protein sequence ID" value="CUV07334.1"/>
    <property type="molecule type" value="Genomic_DNA"/>
</dbReference>
<dbReference type="VEuPathDB" id="CryptoDB:Chro.70387"/>
<dbReference type="SUPFAM" id="SSF52374">
    <property type="entry name" value="Nucleotidylyl transferase"/>
    <property type="match status" value="1"/>
</dbReference>
<dbReference type="VEuPathDB" id="CryptoDB:Chro.70388"/>
<dbReference type="InterPro" id="IPR014729">
    <property type="entry name" value="Rossmann-like_a/b/a_fold"/>
</dbReference>
<evidence type="ECO:0000313" key="1">
    <source>
        <dbReference type="EMBL" id="CUV07334.1"/>
    </source>
</evidence>
<name>A0A0S4TIW2_CRYHO</name>
<organism evidence="1">
    <name type="scientific">Cryptosporidium hominis</name>
    <dbReference type="NCBI Taxonomy" id="237895"/>
    <lineage>
        <taxon>Eukaryota</taxon>
        <taxon>Sar</taxon>
        <taxon>Alveolata</taxon>
        <taxon>Apicomplexa</taxon>
        <taxon>Conoidasida</taxon>
        <taxon>Coccidia</taxon>
        <taxon>Eucoccidiorida</taxon>
        <taxon>Eimeriorina</taxon>
        <taxon>Cryptosporidiidae</taxon>
        <taxon>Cryptosporidium</taxon>
    </lineage>
</organism>
<protein>
    <recommendedName>
        <fullName evidence="2">Cytidyltransferase-like domain-containing protein</fullName>
    </recommendedName>
</protein>
<dbReference type="VEuPathDB" id="CryptoDB:GY17_00003065"/>
<reference evidence="1" key="1">
    <citation type="submission" date="2015-08" db="EMBL/GenBank/DDBJ databases">
        <authorList>
            <person name="Babu N.S."/>
            <person name="Beckwith C.J."/>
            <person name="Beseler K.G."/>
            <person name="Brison A."/>
            <person name="Carone J.V."/>
            <person name="Caskin T.P."/>
            <person name="Diamond M."/>
            <person name="Durham M.E."/>
            <person name="Foxe J.M."/>
            <person name="Go M."/>
            <person name="Henderson B.A."/>
            <person name="Jones I.B."/>
            <person name="McGettigan J.A."/>
            <person name="Micheletti S.J."/>
            <person name="Nasrallah M.E."/>
            <person name="Ortiz D."/>
            <person name="Piller C.R."/>
            <person name="Privatt S.R."/>
            <person name="Schneider S.L."/>
            <person name="Sharp S."/>
            <person name="Smith T.C."/>
            <person name="Stanton J.D."/>
            <person name="Ullery H.E."/>
            <person name="Wilson R.J."/>
            <person name="Serrano M.G."/>
            <person name="Buck G."/>
            <person name="Lee V."/>
            <person name="Wang Y."/>
            <person name="Carvalho R."/>
            <person name="Voegtly L."/>
            <person name="Shi R."/>
            <person name="Duckworth R."/>
            <person name="Johnson A."/>
            <person name="Loviza R."/>
            <person name="Walstead R."/>
            <person name="Shah Z."/>
            <person name="Kiflezghi M."/>
            <person name="Wade K."/>
            <person name="Ball S.L."/>
            <person name="Bradley K.W."/>
            <person name="Asai D.J."/>
            <person name="Bowman C.A."/>
            <person name="Russell D.A."/>
            <person name="Pope W.H."/>
            <person name="Jacobs-Sera D."/>
            <person name="Hendrix R.W."/>
            <person name="Hatfull G.F."/>
        </authorList>
    </citation>
    <scope>NUCLEOTIDE SEQUENCE [LARGE SCALE GENOMIC DNA]</scope>
</reference>